<dbReference type="CDD" id="cd24133">
    <property type="entry name" value="ASKHA_NBD_TsaD_bac"/>
    <property type="match status" value="1"/>
</dbReference>
<feature type="binding site" evidence="7">
    <location>
        <position position="305"/>
    </location>
    <ligand>
        <name>Fe cation</name>
        <dbReference type="ChEBI" id="CHEBI:24875"/>
    </ligand>
</feature>
<keyword evidence="3 7" id="KW-0479">Metal-binding</keyword>
<evidence type="ECO:0000256" key="3">
    <source>
        <dbReference type="ARBA" id="ARBA00022723"/>
    </source>
</evidence>
<organism evidence="9 10">
    <name type="scientific">Desulfofustis limnaeus</name>
    <dbReference type="NCBI Taxonomy" id="2740163"/>
    <lineage>
        <taxon>Bacteria</taxon>
        <taxon>Pseudomonadati</taxon>
        <taxon>Thermodesulfobacteriota</taxon>
        <taxon>Desulfobulbia</taxon>
        <taxon>Desulfobulbales</taxon>
        <taxon>Desulfocapsaceae</taxon>
        <taxon>Desulfofustis</taxon>
    </lineage>
</organism>
<evidence type="ECO:0000256" key="4">
    <source>
        <dbReference type="ARBA" id="ARBA00023004"/>
    </source>
</evidence>
<feature type="binding site" evidence="7">
    <location>
        <position position="113"/>
    </location>
    <ligand>
        <name>Fe cation</name>
        <dbReference type="ChEBI" id="CHEBI:24875"/>
    </ligand>
</feature>
<dbReference type="NCBIfam" id="TIGR03723">
    <property type="entry name" value="T6A_TsaD_YgjD"/>
    <property type="match status" value="1"/>
</dbReference>
<protein>
    <recommendedName>
        <fullName evidence="7">tRNA N6-adenosine threonylcarbamoyltransferase</fullName>
        <ecNumber evidence="7">2.3.1.234</ecNumber>
    </recommendedName>
    <alternativeName>
        <fullName evidence="7">N6-L-threonylcarbamoyladenine synthase</fullName>
        <shortName evidence="7">t(6)A synthase</shortName>
    </alternativeName>
    <alternativeName>
        <fullName evidence="7">t(6)A37 threonylcarbamoyladenosine biosynthesis protein TsaD</fullName>
    </alternativeName>
    <alternativeName>
        <fullName evidence="7">tRNA threonylcarbamoyladenosine biosynthesis protein TsaD</fullName>
    </alternativeName>
</protein>
<feature type="domain" description="Gcp-like" evidence="8">
    <location>
        <begin position="25"/>
        <end position="312"/>
    </location>
</feature>
<gene>
    <name evidence="7 9" type="primary">tsaD</name>
    <name evidence="9" type="ORF">DPPLL_15420</name>
</gene>
<proteinExistence type="inferred from homology"/>
<dbReference type="SUPFAM" id="SSF53067">
    <property type="entry name" value="Actin-like ATPase domain"/>
    <property type="match status" value="1"/>
</dbReference>
<dbReference type="PRINTS" id="PR00789">
    <property type="entry name" value="OSIALOPTASE"/>
</dbReference>
<dbReference type="EMBL" id="AP025516">
    <property type="protein sequence ID" value="BDD87177.1"/>
    <property type="molecule type" value="Genomic_DNA"/>
</dbReference>
<dbReference type="PANTHER" id="PTHR11735">
    <property type="entry name" value="TRNA N6-ADENOSINE THREONYLCARBAMOYLTRANSFERASE"/>
    <property type="match status" value="1"/>
</dbReference>
<evidence type="ECO:0000313" key="9">
    <source>
        <dbReference type="EMBL" id="BDD87177.1"/>
    </source>
</evidence>
<dbReference type="RefSeq" id="WP_284154215.1">
    <property type="nucleotide sequence ID" value="NZ_AP025516.1"/>
</dbReference>
<dbReference type="InterPro" id="IPR017861">
    <property type="entry name" value="KAE1/TsaD"/>
</dbReference>
<evidence type="ECO:0000256" key="2">
    <source>
        <dbReference type="ARBA" id="ARBA00022694"/>
    </source>
</evidence>
<comment type="function">
    <text evidence="7">Required for the formation of a threonylcarbamoyl group on adenosine at position 37 (t(6)A37) in tRNAs that read codons beginning with adenine. Is involved in the transfer of the threonylcarbamoyl moiety of threonylcarbamoyl-AMP (TC-AMP) to the N6 group of A37, together with TsaE and TsaB. TsaD likely plays a direct catalytic role in this reaction.</text>
</comment>
<dbReference type="Proteomes" id="UP000830055">
    <property type="component" value="Chromosome"/>
</dbReference>
<feature type="binding site" evidence="7">
    <location>
        <position position="277"/>
    </location>
    <ligand>
        <name>substrate</name>
    </ligand>
</feature>
<keyword evidence="4 7" id="KW-0408">Iron</keyword>
<dbReference type="EC" id="2.3.1.234" evidence="7"/>
<dbReference type="NCBIfam" id="TIGR00329">
    <property type="entry name" value="gcp_kae1"/>
    <property type="match status" value="1"/>
</dbReference>
<dbReference type="HAMAP" id="MF_01445">
    <property type="entry name" value="TsaD"/>
    <property type="match status" value="1"/>
</dbReference>
<evidence type="ECO:0000259" key="8">
    <source>
        <dbReference type="Pfam" id="PF00814"/>
    </source>
</evidence>
<comment type="subcellular location">
    <subcellularLocation>
        <location evidence="7">Cytoplasm</location>
    </subcellularLocation>
</comment>
<feature type="binding site" evidence="7">
    <location>
        <position position="169"/>
    </location>
    <ligand>
        <name>substrate</name>
    </ligand>
</feature>
<evidence type="ECO:0000256" key="5">
    <source>
        <dbReference type="ARBA" id="ARBA00023315"/>
    </source>
</evidence>
<evidence type="ECO:0000313" key="10">
    <source>
        <dbReference type="Proteomes" id="UP000830055"/>
    </source>
</evidence>
<comment type="cofactor">
    <cofactor evidence="7">
        <name>Fe(2+)</name>
        <dbReference type="ChEBI" id="CHEBI:29033"/>
    </cofactor>
    <text evidence="7">Binds 1 Fe(2+) ion per subunit.</text>
</comment>
<accession>A0ABM7W8A8</accession>
<dbReference type="InterPro" id="IPR043129">
    <property type="entry name" value="ATPase_NBD"/>
</dbReference>
<dbReference type="InterPro" id="IPR022450">
    <property type="entry name" value="TsaD"/>
</dbReference>
<comment type="caution">
    <text evidence="7">Lacks conserved residue(s) required for the propagation of feature annotation.</text>
</comment>
<comment type="catalytic activity">
    <reaction evidence="6 7">
        <text>L-threonylcarbamoyladenylate + adenosine(37) in tRNA = N(6)-L-threonylcarbamoyladenosine(37) in tRNA + AMP + H(+)</text>
        <dbReference type="Rhea" id="RHEA:37059"/>
        <dbReference type="Rhea" id="RHEA-COMP:10162"/>
        <dbReference type="Rhea" id="RHEA-COMP:10163"/>
        <dbReference type="ChEBI" id="CHEBI:15378"/>
        <dbReference type="ChEBI" id="CHEBI:73682"/>
        <dbReference type="ChEBI" id="CHEBI:74411"/>
        <dbReference type="ChEBI" id="CHEBI:74418"/>
        <dbReference type="ChEBI" id="CHEBI:456215"/>
        <dbReference type="EC" id="2.3.1.234"/>
    </reaction>
</comment>
<keyword evidence="7" id="KW-0963">Cytoplasm</keyword>
<dbReference type="Pfam" id="PF00814">
    <property type="entry name" value="TsaD"/>
    <property type="match status" value="1"/>
</dbReference>
<comment type="similarity">
    <text evidence="7">Belongs to the KAE1 / TsaD family.</text>
</comment>
<evidence type="ECO:0000256" key="6">
    <source>
        <dbReference type="ARBA" id="ARBA00048117"/>
    </source>
</evidence>
<dbReference type="InterPro" id="IPR000905">
    <property type="entry name" value="Gcp-like_dom"/>
</dbReference>
<keyword evidence="5 7" id="KW-0012">Acyltransferase</keyword>
<keyword evidence="2 7" id="KW-0819">tRNA processing</keyword>
<name>A0ABM7W8A8_9BACT</name>
<keyword evidence="10" id="KW-1185">Reference proteome</keyword>
<sequence>MTMIILGIESSCDDTAAAVIDGDANVLANVVSGQDAVHARFGGVVPELASRCHLEAITAVVDEALRQAGKTLGDIDLIAATQGPGLIGSLLVGFCYGKALAFSLARPFVGVDHMSGHLLSAFLEPRQPPFPYLALIVSGGTTALFRVDDFSRFSLLGRTRDDAAGEAFDKIARLLDIGYPGGPVVSRYAEQGDPSRFALPRAWLDDSLDFSFSGLKTATQQLHKQLACRNDASRQAIFDLCASFQQAVVEVLVEKSIRAAQTEALSHLVIGGGVSANSSLRRELLRRCTEASLHLYLPAPAHCTDNAAMIAFAGLQRYVNGDHGSWGDDVFSRSKLGH</sequence>
<evidence type="ECO:0000256" key="1">
    <source>
        <dbReference type="ARBA" id="ARBA00022679"/>
    </source>
</evidence>
<reference evidence="9 10" key="1">
    <citation type="submission" date="2022-01" db="EMBL/GenBank/DDBJ databases">
        <title>Desulfofustis limnae sp. nov., a novel mesophilic sulfate-reducing bacterium isolated from marsh soil.</title>
        <authorList>
            <person name="Watanabe M."/>
            <person name="Takahashi A."/>
            <person name="Kojima H."/>
            <person name="Fukui M."/>
        </authorList>
    </citation>
    <scope>NUCLEOTIDE SEQUENCE [LARGE SCALE GENOMIC DNA]</scope>
    <source>
        <strain evidence="9 10">PPLL</strain>
    </source>
</reference>
<feature type="binding site" evidence="7">
    <location>
        <position position="117"/>
    </location>
    <ligand>
        <name>Fe cation</name>
        <dbReference type="ChEBI" id="CHEBI:24875"/>
    </ligand>
</feature>
<dbReference type="Gene3D" id="3.30.420.40">
    <property type="match status" value="2"/>
</dbReference>
<evidence type="ECO:0000256" key="7">
    <source>
        <dbReference type="HAMAP-Rule" id="MF_01445"/>
    </source>
</evidence>
<feature type="binding site" evidence="7">
    <location>
        <position position="182"/>
    </location>
    <ligand>
        <name>substrate</name>
    </ligand>
</feature>
<keyword evidence="1 7" id="KW-0808">Transferase</keyword>
<dbReference type="PANTHER" id="PTHR11735:SF6">
    <property type="entry name" value="TRNA N6-ADENOSINE THREONYLCARBAMOYLTRANSFERASE, MITOCHONDRIAL"/>
    <property type="match status" value="1"/>
</dbReference>
<feature type="binding site" evidence="7">
    <location>
        <begin position="136"/>
        <end position="140"/>
    </location>
    <ligand>
        <name>substrate</name>
    </ligand>
</feature>